<dbReference type="GO" id="GO:0005737">
    <property type="term" value="C:cytoplasm"/>
    <property type="evidence" value="ECO:0007669"/>
    <property type="project" value="TreeGrafter"/>
</dbReference>
<keyword evidence="5" id="KW-1185">Reference proteome</keyword>
<dbReference type="InterPro" id="IPR039742">
    <property type="entry name" value="Shq1"/>
</dbReference>
<dbReference type="PANTHER" id="PTHR12967:SF0">
    <property type="entry name" value="PROTEIN SHQ1 HOMOLOG"/>
    <property type="match status" value="1"/>
</dbReference>
<dbReference type="AlphaFoldDB" id="A0A167L0J0"/>
<name>A0A167L0J0_CALVF</name>
<dbReference type="GO" id="GO:0005654">
    <property type="term" value="C:nucleoplasm"/>
    <property type="evidence" value="ECO:0007669"/>
    <property type="project" value="TreeGrafter"/>
</dbReference>
<dbReference type="GO" id="GO:0051082">
    <property type="term" value="F:unfolded protein binding"/>
    <property type="evidence" value="ECO:0007669"/>
    <property type="project" value="TreeGrafter"/>
</dbReference>
<dbReference type="InterPro" id="IPR008978">
    <property type="entry name" value="HSP20-like_chaperone"/>
</dbReference>
<evidence type="ECO:0000256" key="1">
    <source>
        <dbReference type="ARBA" id="ARBA00005607"/>
    </source>
</evidence>
<comment type="similarity">
    <text evidence="1">Belongs to the SHQ1 family.</text>
</comment>
<dbReference type="OrthoDB" id="73639at2759"/>
<feature type="compositionally biased region" description="Acidic residues" evidence="2">
    <location>
        <begin position="360"/>
        <end position="370"/>
    </location>
</feature>
<evidence type="ECO:0000256" key="2">
    <source>
        <dbReference type="SAM" id="MobiDB-lite"/>
    </source>
</evidence>
<feature type="domain" description="Shq1 C-terminal" evidence="3">
    <location>
        <begin position="166"/>
        <end position="348"/>
    </location>
</feature>
<feature type="region of interest" description="Disordered" evidence="2">
    <location>
        <begin position="358"/>
        <end position="380"/>
    </location>
</feature>
<dbReference type="STRING" id="1330018.A0A167L0J0"/>
<reference evidence="4 5" key="1">
    <citation type="journal article" date="2016" name="Mol. Biol. Evol.">
        <title>Comparative Genomics of Early-Diverging Mushroom-Forming Fungi Provides Insights into the Origins of Lignocellulose Decay Capabilities.</title>
        <authorList>
            <person name="Nagy L.G."/>
            <person name="Riley R."/>
            <person name="Tritt A."/>
            <person name="Adam C."/>
            <person name="Daum C."/>
            <person name="Floudas D."/>
            <person name="Sun H."/>
            <person name="Yadav J.S."/>
            <person name="Pangilinan J."/>
            <person name="Larsson K.H."/>
            <person name="Matsuura K."/>
            <person name="Barry K."/>
            <person name="Labutti K."/>
            <person name="Kuo R."/>
            <person name="Ohm R.A."/>
            <person name="Bhattacharya S.S."/>
            <person name="Shirouzu T."/>
            <person name="Yoshinaga Y."/>
            <person name="Martin F.M."/>
            <person name="Grigoriev I.V."/>
            <person name="Hibbett D.S."/>
        </authorList>
    </citation>
    <scope>NUCLEOTIDE SEQUENCE [LARGE SCALE GENOMIC DNA]</scope>
    <source>
        <strain evidence="4 5">TUFC12733</strain>
    </source>
</reference>
<organism evidence="4 5">
    <name type="scientific">Calocera viscosa (strain TUFC12733)</name>
    <dbReference type="NCBI Taxonomy" id="1330018"/>
    <lineage>
        <taxon>Eukaryota</taxon>
        <taxon>Fungi</taxon>
        <taxon>Dikarya</taxon>
        <taxon>Basidiomycota</taxon>
        <taxon>Agaricomycotina</taxon>
        <taxon>Dacrymycetes</taxon>
        <taxon>Dacrymycetales</taxon>
        <taxon>Dacrymycetaceae</taxon>
        <taxon>Calocera</taxon>
    </lineage>
</organism>
<dbReference type="Pfam" id="PF04925">
    <property type="entry name" value="SHQ1"/>
    <property type="match status" value="1"/>
</dbReference>
<evidence type="ECO:0000313" key="5">
    <source>
        <dbReference type="Proteomes" id="UP000076738"/>
    </source>
</evidence>
<dbReference type="GO" id="GO:0000493">
    <property type="term" value="P:box H/ACA snoRNP assembly"/>
    <property type="evidence" value="ECO:0007669"/>
    <property type="project" value="InterPro"/>
</dbReference>
<gene>
    <name evidence="4" type="ORF">CALVIDRAFT_516456</name>
</gene>
<evidence type="ECO:0000313" key="4">
    <source>
        <dbReference type="EMBL" id="KZO95211.1"/>
    </source>
</evidence>
<dbReference type="InterPro" id="IPR007009">
    <property type="entry name" value="Shq1_C"/>
</dbReference>
<dbReference type="Gene3D" id="2.60.40.790">
    <property type="match status" value="1"/>
</dbReference>
<accession>A0A167L0J0</accession>
<protein>
    <submittedName>
        <fullName evidence="4">SHQ1-domain-containing protein</fullName>
    </submittedName>
</protein>
<dbReference type="Proteomes" id="UP000076738">
    <property type="component" value="Unassembled WGS sequence"/>
</dbReference>
<proteinExistence type="inferred from homology"/>
<evidence type="ECO:0000259" key="3">
    <source>
        <dbReference type="Pfam" id="PF04925"/>
    </source>
</evidence>
<sequence>MTVRLSKTVKGEDFKDLDLLGKLMAPSTSAAAAADRRPVIEVLGEEDEGSKKAWLMQERDILLEAEKHNWHLPPTPSEPLISTRLSHPYGFLNLHSGYFSRVTDSDNEVNIFGEEAEKLSERERWEGMLANEEEKWDPEHYFADFMDDTMIKEVLVQEAAFSDLLQDTVSFTDDENAVLLQLPQREYLLTPELNRNLYLTLLPLLFSTIYDALTTFSDPTSQSAWTVSALCPSFVALNSLPSSSTLQSTMIACYRRTLAYPLYRSWALCERIREEVAGVLKKGRRGVVKVLLWTRALLDAGGPYAAYSRVWVDDYVRWTQIHASDETLVSLANELATLKMSKADIGWPLKELEQAALDMGEGDSDDESDEEPTHMRAAPL</sequence>
<dbReference type="EMBL" id="KV417290">
    <property type="protein sequence ID" value="KZO95211.1"/>
    <property type="molecule type" value="Genomic_DNA"/>
</dbReference>
<dbReference type="PANTHER" id="PTHR12967">
    <property type="entry name" value="PROTEIN SHQ1 HOMOLOG"/>
    <property type="match status" value="1"/>
</dbReference>